<dbReference type="AlphaFoldDB" id="A0A7W8ZRJ9"/>
<feature type="transmembrane region" description="Helical" evidence="1">
    <location>
        <begin position="6"/>
        <end position="23"/>
    </location>
</feature>
<evidence type="ECO:0000256" key="1">
    <source>
        <dbReference type="SAM" id="Phobius"/>
    </source>
</evidence>
<keyword evidence="1" id="KW-1133">Transmembrane helix</keyword>
<proteinExistence type="predicted"/>
<gene>
    <name evidence="2" type="ORF">HDE68_004592</name>
</gene>
<dbReference type="EMBL" id="JACHCE010000009">
    <property type="protein sequence ID" value="MBB5638660.1"/>
    <property type="molecule type" value="Genomic_DNA"/>
</dbReference>
<keyword evidence="1" id="KW-0472">Membrane</keyword>
<sequence>MDKRSFYFLFTVLAASMLIMGTYKVTKKKAPSVNTHNQSTKVIK</sequence>
<evidence type="ECO:0000313" key="3">
    <source>
        <dbReference type="Proteomes" id="UP000537204"/>
    </source>
</evidence>
<organism evidence="2 3">
    <name type="scientific">Pedobacter cryoconitis</name>
    <dbReference type="NCBI Taxonomy" id="188932"/>
    <lineage>
        <taxon>Bacteria</taxon>
        <taxon>Pseudomonadati</taxon>
        <taxon>Bacteroidota</taxon>
        <taxon>Sphingobacteriia</taxon>
        <taxon>Sphingobacteriales</taxon>
        <taxon>Sphingobacteriaceae</taxon>
        <taxon>Pedobacter</taxon>
    </lineage>
</organism>
<reference evidence="2 3" key="1">
    <citation type="submission" date="2020-08" db="EMBL/GenBank/DDBJ databases">
        <title>Genomic Encyclopedia of Type Strains, Phase IV (KMG-V): Genome sequencing to study the core and pangenomes of soil and plant-associated prokaryotes.</title>
        <authorList>
            <person name="Whitman W."/>
        </authorList>
    </citation>
    <scope>NUCLEOTIDE SEQUENCE [LARGE SCALE GENOMIC DNA]</scope>
    <source>
        <strain evidence="2 3">S3M1</strain>
    </source>
</reference>
<keyword evidence="1" id="KW-0812">Transmembrane</keyword>
<accession>A0A7W8ZRJ9</accession>
<dbReference type="Proteomes" id="UP000537204">
    <property type="component" value="Unassembled WGS sequence"/>
</dbReference>
<evidence type="ECO:0000313" key="2">
    <source>
        <dbReference type="EMBL" id="MBB5638660.1"/>
    </source>
</evidence>
<name>A0A7W8ZRJ9_9SPHI</name>
<protein>
    <submittedName>
        <fullName evidence="2">Uncharacterized protein</fullName>
    </submittedName>
</protein>
<dbReference type="RefSeq" id="WP_260411470.1">
    <property type="nucleotide sequence ID" value="NZ_JACHCD010000005.1"/>
</dbReference>
<comment type="caution">
    <text evidence="2">The sequence shown here is derived from an EMBL/GenBank/DDBJ whole genome shotgun (WGS) entry which is preliminary data.</text>
</comment>